<comment type="caution">
    <text evidence="4">The sequence shown here is derived from an EMBL/GenBank/DDBJ whole genome shotgun (WGS) entry which is preliminary data.</text>
</comment>
<dbReference type="InterPro" id="IPR056798">
    <property type="entry name" value="ADH_Fe_C"/>
</dbReference>
<dbReference type="GO" id="GO:1990362">
    <property type="term" value="F:butanol dehydrogenase (NAD+) activity"/>
    <property type="evidence" value="ECO:0007669"/>
    <property type="project" value="InterPro"/>
</dbReference>
<proteinExistence type="predicted"/>
<dbReference type="PATRIC" id="fig|148604.4.peg.872"/>
<dbReference type="Pfam" id="PF25137">
    <property type="entry name" value="ADH_Fe_C"/>
    <property type="match status" value="1"/>
</dbReference>
<keyword evidence="1" id="KW-0560">Oxidoreductase</keyword>
<dbReference type="Pfam" id="PF00465">
    <property type="entry name" value="Fe-ADH"/>
    <property type="match status" value="1"/>
</dbReference>
<dbReference type="eggNOG" id="COG1979">
    <property type="taxonomic scope" value="Bacteria"/>
</dbReference>
<accession>A0A0R2GT71</accession>
<evidence type="ECO:0000259" key="3">
    <source>
        <dbReference type="Pfam" id="PF25137"/>
    </source>
</evidence>
<dbReference type="FunFam" id="3.40.50.1970:FF:000003">
    <property type="entry name" value="Alcohol dehydrogenase, iron-containing"/>
    <property type="match status" value="1"/>
</dbReference>
<evidence type="ECO:0000259" key="2">
    <source>
        <dbReference type="Pfam" id="PF00465"/>
    </source>
</evidence>
<dbReference type="Proteomes" id="UP000051639">
    <property type="component" value="Unassembled WGS sequence"/>
</dbReference>
<dbReference type="CDD" id="cd08187">
    <property type="entry name" value="BDH"/>
    <property type="match status" value="1"/>
</dbReference>
<evidence type="ECO:0000313" key="4">
    <source>
        <dbReference type="EMBL" id="KRN44067.1"/>
    </source>
</evidence>
<dbReference type="PANTHER" id="PTHR43633:SF1">
    <property type="entry name" value="ALCOHOL DEHYDROGENASE YQHD"/>
    <property type="match status" value="1"/>
</dbReference>
<evidence type="ECO:0000256" key="1">
    <source>
        <dbReference type="ARBA" id="ARBA00023002"/>
    </source>
</evidence>
<feature type="domain" description="Alcohol dehydrogenase iron-type/glycerol dehydrogenase GldA" evidence="2">
    <location>
        <begin position="17"/>
        <end position="186"/>
    </location>
</feature>
<evidence type="ECO:0000313" key="5">
    <source>
        <dbReference type="Proteomes" id="UP000051639"/>
    </source>
</evidence>
<name>A0A0R2GT71_9LACO</name>
<dbReference type="GO" id="GO:0046872">
    <property type="term" value="F:metal ion binding"/>
    <property type="evidence" value="ECO:0007669"/>
    <property type="project" value="InterPro"/>
</dbReference>
<reference evidence="4 5" key="1">
    <citation type="journal article" date="2015" name="Genome Announc.">
        <title>Expanding the biotechnology potential of lactobacilli through comparative genomics of 213 strains and associated genera.</title>
        <authorList>
            <person name="Sun Z."/>
            <person name="Harris H.M."/>
            <person name="McCann A."/>
            <person name="Guo C."/>
            <person name="Argimon S."/>
            <person name="Zhang W."/>
            <person name="Yang X."/>
            <person name="Jeffery I.B."/>
            <person name="Cooney J.C."/>
            <person name="Kagawa T.F."/>
            <person name="Liu W."/>
            <person name="Song Y."/>
            <person name="Salvetti E."/>
            <person name="Wrobel A."/>
            <person name="Rasinkangas P."/>
            <person name="Parkhill J."/>
            <person name="Rea M.C."/>
            <person name="O'Sullivan O."/>
            <person name="Ritari J."/>
            <person name="Douillard F.P."/>
            <person name="Paul Ross R."/>
            <person name="Yang R."/>
            <person name="Briner A.E."/>
            <person name="Felis G.E."/>
            <person name="de Vos W.M."/>
            <person name="Barrangou R."/>
            <person name="Klaenhammer T.R."/>
            <person name="Caufield P.W."/>
            <person name="Cui Y."/>
            <person name="Zhang H."/>
            <person name="O'Toole P.W."/>
        </authorList>
    </citation>
    <scope>NUCLEOTIDE SEQUENCE [LARGE SCALE GENOMIC DNA]</scope>
    <source>
        <strain evidence="4 5">DSM 14792</strain>
    </source>
</reference>
<gene>
    <name evidence="4" type="ORF">IV41_GL000843</name>
</gene>
<dbReference type="InterPro" id="IPR044731">
    <property type="entry name" value="BDH-like"/>
</dbReference>
<organism evidence="4 5">
    <name type="scientific">Limosilactobacillus ingluviei</name>
    <dbReference type="NCBI Taxonomy" id="148604"/>
    <lineage>
        <taxon>Bacteria</taxon>
        <taxon>Bacillati</taxon>
        <taxon>Bacillota</taxon>
        <taxon>Bacilli</taxon>
        <taxon>Lactobacillales</taxon>
        <taxon>Lactobacillaceae</taxon>
        <taxon>Limosilactobacillus</taxon>
    </lineage>
</organism>
<dbReference type="STRING" id="1203076.GCA_000312405_01822"/>
<dbReference type="Gene3D" id="1.20.1090.10">
    <property type="entry name" value="Dehydroquinate synthase-like - alpha domain"/>
    <property type="match status" value="1"/>
</dbReference>
<dbReference type="PANTHER" id="PTHR43633">
    <property type="entry name" value="ALCOHOL DEHYDROGENASE YQHD"/>
    <property type="match status" value="1"/>
</dbReference>
<feature type="domain" description="Fe-containing alcohol dehydrogenase-like C-terminal" evidence="3">
    <location>
        <begin position="197"/>
        <end position="397"/>
    </location>
</feature>
<sequence length="400" mass="43128">MISPEDLTMENFTYYAPTKVVFGRGVEEQAGSLAKAAGAHTVMVHYGSDRIQKTGLLDRVVAALKAANLKVVTLGGVVPNPELGLIRQGIALARAQQVDFILAIGGGSVIDSAKAIALGALDDGDVWELYRHERRVDQALPVGSVLTIAAAGSEMSNGSVVTNEQTHEKCDYVSDLLRPRFAILNPELTTSLPWYQTAAGCTDILMHTMERYFTPSSMATTDAIAEALMKTVIAQTRKLQADPTNYAARAEVMWAGSLSHNDLTGVGDLNGGDWSTHMLEHEVSGMFGVTHGAGLAAIWGLWARLVYQHCLPRFVRFARAVWGIEGTDEEAVALAGIEAMETFYREIGMPTSLGELGVHPTPAQIDQMVTQCLRATGGQSGTALVLKRPEMTKIYEMANH</sequence>
<keyword evidence="5" id="KW-1185">Reference proteome</keyword>
<dbReference type="Gene3D" id="3.40.50.1970">
    <property type="match status" value="1"/>
</dbReference>
<protein>
    <submittedName>
        <fullName evidence="4">Iron-containing alcohol dehydrogenase</fullName>
    </submittedName>
</protein>
<dbReference type="InterPro" id="IPR001670">
    <property type="entry name" value="ADH_Fe/GldA"/>
</dbReference>
<dbReference type="AlphaFoldDB" id="A0A0R2GT71"/>
<dbReference type="GO" id="GO:0008106">
    <property type="term" value="F:alcohol dehydrogenase (NADP+) activity"/>
    <property type="evidence" value="ECO:0007669"/>
    <property type="project" value="TreeGrafter"/>
</dbReference>
<dbReference type="InterPro" id="IPR018211">
    <property type="entry name" value="ADH_Fe_CS"/>
</dbReference>
<dbReference type="GO" id="GO:1990002">
    <property type="term" value="F:methylglyoxal reductase (NADPH) (acetol producing) activity"/>
    <property type="evidence" value="ECO:0007669"/>
    <property type="project" value="TreeGrafter"/>
</dbReference>
<dbReference type="EMBL" id="JQBA01000023">
    <property type="protein sequence ID" value="KRN44067.1"/>
    <property type="molecule type" value="Genomic_DNA"/>
</dbReference>
<dbReference type="PROSITE" id="PS00060">
    <property type="entry name" value="ADH_IRON_2"/>
    <property type="match status" value="1"/>
</dbReference>
<dbReference type="SUPFAM" id="SSF56796">
    <property type="entry name" value="Dehydroquinate synthase-like"/>
    <property type="match status" value="1"/>
</dbReference>
<dbReference type="GO" id="GO:0005829">
    <property type="term" value="C:cytosol"/>
    <property type="evidence" value="ECO:0007669"/>
    <property type="project" value="TreeGrafter"/>
</dbReference>